<dbReference type="SUPFAM" id="SSF51735">
    <property type="entry name" value="NAD(P)-binding Rossmann-fold domains"/>
    <property type="match status" value="1"/>
</dbReference>
<accession>A0A433QS27</accession>
<keyword evidence="4" id="KW-1185">Reference proteome</keyword>
<evidence type="ECO:0000256" key="1">
    <source>
        <dbReference type="SAM" id="MobiDB-lite"/>
    </source>
</evidence>
<feature type="compositionally biased region" description="Pro residues" evidence="1">
    <location>
        <begin position="72"/>
        <end position="83"/>
    </location>
</feature>
<dbReference type="Pfam" id="PF03807">
    <property type="entry name" value="F420_oxidored"/>
    <property type="match status" value="1"/>
</dbReference>
<feature type="domain" description="Pyrroline-5-carboxylate reductase catalytic N-terminal" evidence="2">
    <location>
        <begin position="25"/>
        <end position="59"/>
    </location>
</feature>
<name>A0A433QS27_9FUNG</name>
<dbReference type="EMBL" id="RBNJ01001934">
    <property type="protein sequence ID" value="RUS32604.1"/>
    <property type="molecule type" value="Genomic_DNA"/>
</dbReference>
<dbReference type="AlphaFoldDB" id="A0A433QS27"/>
<reference evidence="3 4" key="1">
    <citation type="journal article" date="2018" name="New Phytol.">
        <title>Phylogenomics of Endogonaceae and evolution of mycorrhizas within Mucoromycota.</title>
        <authorList>
            <person name="Chang Y."/>
            <person name="Desiro A."/>
            <person name="Na H."/>
            <person name="Sandor L."/>
            <person name="Lipzen A."/>
            <person name="Clum A."/>
            <person name="Barry K."/>
            <person name="Grigoriev I.V."/>
            <person name="Martin F.M."/>
            <person name="Stajich J.E."/>
            <person name="Smith M.E."/>
            <person name="Bonito G."/>
            <person name="Spatafora J.W."/>
        </authorList>
    </citation>
    <scope>NUCLEOTIDE SEQUENCE [LARGE SCALE GENOMIC DNA]</scope>
    <source>
        <strain evidence="3 4">AD002</strain>
    </source>
</reference>
<dbReference type="InterPro" id="IPR028939">
    <property type="entry name" value="P5C_Rdtase_cat_N"/>
</dbReference>
<evidence type="ECO:0000259" key="2">
    <source>
        <dbReference type="Pfam" id="PF03807"/>
    </source>
</evidence>
<gene>
    <name evidence="3" type="ORF">BC938DRAFT_474942</name>
</gene>
<proteinExistence type="predicted"/>
<dbReference type="Proteomes" id="UP000274822">
    <property type="component" value="Unassembled WGS sequence"/>
</dbReference>
<evidence type="ECO:0000313" key="3">
    <source>
        <dbReference type="EMBL" id="RUS32604.1"/>
    </source>
</evidence>
<organism evidence="3 4">
    <name type="scientific">Jimgerdemannia flammicorona</name>
    <dbReference type="NCBI Taxonomy" id="994334"/>
    <lineage>
        <taxon>Eukaryota</taxon>
        <taxon>Fungi</taxon>
        <taxon>Fungi incertae sedis</taxon>
        <taxon>Mucoromycota</taxon>
        <taxon>Mucoromycotina</taxon>
        <taxon>Endogonomycetes</taxon>
        <taxon>Endogonales</taxon>
        <taxon>Endogonaceae</taxon>
        <taxon>Jimgerdemannia</taxon>
    </lineage>
</organism>
<evidence type="ECO:0000313" key="4">
    <source>
        <dbReference type="Proteomes" id="UP000274822"/>
    </source>
</evidence>
<sequence length="114" mass="11968">MKVCIQGPKHPPTYTAASHPTTHLTIGILGSGNVGQTLASGFLSEGPTVILGTRDSTSAKIVQWLRIQTAPAQPPTPTPPPVPSSSSSRRRPIGRLPRKLFVLPVAGARLTGRC</sequence>
<feature type="region of interest" description="Disordered" evidence="1">
    <location>
        <begin position="68"/>
        <end position="95"/>
    </location>
</feature>
<dbReference type="InterPro" id="IPR036291">
    <property type="entry name" value="NAD(P)-bd_dom_sf"/>
</dbReference>
<protein>
    <recommendedName>
        <fullName evidence="2">Pyrroline-5-carboxylate reductase catalytic N-terminal domain-containing protein</fullName>
    </recommendedName>
</protein>
<dbReference type="Gene3D" id="3.40.50.720">
    <property type="entry name" value="NAD(P)-binding Rossmann-like Domain"/>
    <property type="match status" value="1"/>
</dbReference>
<comment type="caution">
    <text evidence="3">The sequence shown here is derived from an EMBL/GenBank/DDBJ whole genome shotgun (WGS) entry which is preliminary data.</text>
</comment>